<evidence type="ECO:0000313" key="2">
    <source>
        <dbReference type="Proteomes" id="UP000054217"/>
    </source>
</evidence>
<dbReference type="HOGENOM" id="CLU_2997412_0_0_1"/>
<dbReference type="EMBL" id="KN831945">
    <property type="protein sequence ID" value="KIO14186.1"/>
    <property type="molecule type" value="Genomic_DNA"/>
</dbReference>
<accession>A0A0C3PXK2</accession>
<name>A0A0C3PXK2_PISTI</name>
<evidence type="ECO:0000313" key="1">
    <source>
        <dbReference type="EMBL" id="KIO14186.1"/>
    </source>
</evidence>
<dbReference type="AlphaFoldDB" id="A0A0C3PXK2"/>
<reference evidence="2" key="2">
    <citation type="submission" date="2015-01" db="EMBL/GenBank/DDBJ databases">
        <title>Evolutionary Origins and Diversification of the Mycorrhizal Mutualists.</title>
        <authorList>
            <consortium name="DOE Joint Genome Institute"/>
            <consortium name="Mycorrhizal Genomics Consortium"/>
            <person name="Kohler A."/>
            <person name="Kuo A."/>
            <person name="Nagy L.G."/>
            <person name="Floudas D."/>
            <person name="Copeland A."/>
            <person name="Barry K.W."/>
            <person name="Cichocki N."/>
            <person name="Veneault-Fourrey C."/>
            <person name="LaButti K."/>
            <person name="Lindquist E.A."/>
            <person name="Lipzen A."/>
            <person name="Lundell T."/>
            <person name="Morin E."/>
            <person name="Murat C."/>
            <person name="Riley R."/>
            <person name="Ohm R."/>
            <person name="Sun H."/>
            <person name="Tunlid A."/>
            <person name="Henrissat B."/>
            <person name="Grigoriev I.V."/>
            <person name="Hibbett D.S."/>
            <person name="Martin F."/>
        </authorList>
    </citation>
    <scope>NUCLEOTIDE SEQUENCE [LARGE SCALE GENOMIC DNA]</scope>
    <source>
        <strain evidence="2">Marx 270</strain>
    </source>
</reference>
<keyword evidence="2" id="KW-1185">Reference proteome</keyword>
<reference evidence="1 2" key="1">
    <citation type="submission" date="2014-04" db="EMBL/GenBank/DDBJ databases">
        <authorList>
            <consortium name="DOE Joint Genome Institute"/>
            <person name="Kuo A."/>
            <person name="Kohler A."/>
            <person name="Costa M.D."/>
            <person name="Nagy L.G."/>
            <person name="Floudas D."/>
            <person name="Copeland A."/>
            <person name="Barry K.W."/>
            <person name="Cichocki N."/>
            <person name="Veneault-Fourrey C."/>
            <person name="LaButti K."/>
            <person name="Lindquist E.A."/>
            <person name="Lipzen A."/>
            <person name="Lundell T."/>
            <person name="Morin E."/>
            <person name="Murat C."/>
            <person name="Sun H."/>
            <person name="Tunlid A."/>
            <person name="Henrissat B."/>
            <person name="Grigoriev I.V."/>
            <person name="Hibbett D.S."/>
            <person name="Martin F."/>
            <person name="Nordberg H.P."/>
            <person name="Cantor M.N."/>
            <person name="Hua S.X."/>
        </authorList>
    </citation>
    <scope>NUCLEOTIDE SEQUENCE [LARGE SCALE GENOMIC DNA]</scope>
    <source>
        <strain evidence="1 2">Marx 270</strain>
    </source>
</reference>
<proteinExistence type="predicted"/>
<organism evidence="1 2">
    <name type="scientific">Pisolithus tinctorius Marx 270</name>
    <dbReference type="NCBI Taxonomy" id="870435"/>
    <lineage>
        <taxon>Eukaryota</taxon>
        <taxon>Fungi</taxon>
        <taxon>Dikarya</taxon>
        <taxon>Basidiomycota</taxon>
        <taxon>Agaricomycotina</taxon>
        <taxon>Agaricomycetes</taxon>
        <taxon>Agaricomycetidae</taxon>
        <taxon>Boletales</taxon>
        <taxon>Sclerodermatineae</taxon>
        <taxon>Pisolithaceae</taxon>
        <taxon>Pisolithus</taxon>
    </lineage>
</organism>
<gene>
    <name evidence="1" type="ORF">M404DRAFT_992440</name>
</gene>
<sequence>MGSCLVAKGNVAGGLQFLYRLADAGGLVVSVATGWDWPAAGFCGQTALPTVLGFHGL</sequence>
<dbReference type="Proteomes" id="UP000054217">
    <property type="component" value="Unassembled WGS sequence"/>
</dbReference>
<dbReference type="InParanoid" id="A0A0C3PXK2"/>
<protein>
    <submittedName>
        <fullName evidence="1">Uncharacterized protein</fullName>
    </submittedName>
</protein>